<dbReference type="EMBL" id="OX365700">
    <property type="protein sequence ID" value="CAI4033859.1"/>
    <property type="molecule type" value="Genomic_DNA"/>
</dbReference>
<dbReference type="InterPro" id="IPR040727">
    <property type="entry name" value="NAPRTase_N"/>
</dbReference>
<keyword evidence="13" id="KW-0328">Glycosyltransferase</keyword>
<evidence type="ECO:0000256" key="8">
    <source>
        <dbReference type="ARBA" id="ARBA00048668"/>
    </source>
</evidence>
<comment type="function">
    <text evidence="9">Catalyzes the first step in the biosynthesis of NAD from nicotinic acid, the ATP-dependent synthesis of beta-nicotinate D-ribonucleotide from nicotinate and 5-phospho-D-ribose 1-phosphate.</text>
</comment>
<gene>
    <name evidence="13" type="ORF">DNFV4_04301</name>
</gene>
<dbReference type="PIRSF" id="PIRSF000484">
    <property type="entry name" value="NAPRT"/>
    <property type="match status" value="1"/>
</dbReference>
<evidence type="ECO:0000259" key="10">
    <source>
        <dbReference type="Pfam" id="PF04095"/>
    </source>
</evidence>
<dbReference type="SUPFAM" id="SSF51690">
    <property type="entry name" value="Nicotinate/Quinolinate PRTase C-terminal domain-like"/>
    <property type="match status" value="1"/>
</dbReference>
<evidence type="ECO:0000256" key="9">
    <source>
        <dbReference type="RuleBase" id="RU365100"/>
    </source>
</evidence>
<keyword evidence="6 9" id="KW-0662">Pyridine nucleotide biosynthesis</keyword>
<dbReference type="Proteomes" id="UP001179121">
    <property type="component" value="Chromosome"/>
</dbReference>
<dbReference type="GO" id="GO:0004516">
    <property type="term" value="F:nicotinate phosphoribosyltransferase activity"/>
    <property type="evidence" value="ECO:0007669"/>
    <property type="project" value="UniProtKB-UniRule"/>
</dbReference>
<keyword evidence="5 9" id="KW-0436">Ligase</keyword>
<dbReference type="FunFam" id="3.20.20.70:FF:000076">
    <property type="entry name" value="Nicotinate phosphoribosyltransferase"/>
    <property type="match status" value="1"/>
</dbReference>
<dbReference type="InterPro" id="IPR013785">
    <property type="entry name" value="Aldolase_TIM"/>
</dbReference>
<evidence type="ECO:0000313" key="14">
    <source>
        <dbReference type="Proteomes" id="UP001179121"/>
    </source>
</evidence>
<comment type="PTM">
    <text evidence="9">Transiently phosphorylated on a His residue during the reaction cycle. Phosphorylation strongly increases the affinity for substrates and increases the rate of nicotinate D-ribonucleotide production. Dephosphorylation regenerates the low-affinity form of the enzyme, leading to product release.</text>
</comment>
<dbReference type="Pfam" id="PF17956">
    <property type="entry name" value="NAPRTase_C"/>
    <property type="match status" value="1"/>
</dbReference>
<keyword evidence="7 9" id="KW-0808">Transferase</keyword>
<evidence type="ECO:0000259" key="11">
    <source>
        <dbReference type="Pfam" id="PF17767"/>
    </source>
</evidence>
<dbReference type="GO" id="GO:0047280">
    <property type="term" value="F:nicotinamide phosphoribosyltransferase activity"/>
    <property type="evidence" value="ECO:0007669"/>
    <property type="project" value="UniProtKB-ARBA"/>
</dbReference>
<dbReference type="Pfam" id="PF17767">
    <property type="entry name" value="NAPRTase_N"/>
    <property type="match status" value="1"/>
</dbReference>
<keyword evidence="4" id="KW-0597">Phosphoprotein</keyword>
<evidence type="ECO:0000259" key="12">
    <source>
        <dbReference type="Pfam" id="PF17956"/>
    </source>
</evidence>
<feature type="domain" description="Nicotinate/nicotinamide phosphoribosyltransferase" evidence="10">
    <location>
        <begin position="152"/>
        <end position="329"/>
    </location>
</feature>
<evidence type="ECO:0000256" key="2">
    <source>
        <dbReference type="ARBA" id="ARBA00010897"/>
    </source>
</evidence>
<dbReference type="NCBIfam" id="TIGR01513">
    <property type="entry name" value="NAPRTase_put"/>
    <property type="match status" value="1"/>
</dbReference>
<feature type="domain" description="Nicotinate phosphoribosyltransferase N-terminal" evidence="11">
    <location>
        <begin position="8"/>
        <end position="131"/>
    </location>
</feature>
<sequence>MTPSAGVLLTDLYQLTMVQAYVEQGMVEQAVFEFFVRRLPPRRNFLMAAGLEQVLEFLEHLRLTADEIDWLASTGRFSQTCLDYLRRLHFTGDVQAMPEGTVFFPHEPILRVIAPLPLAQLVETRVMNLLNFQCLIASKAARSVLAAEGKPLIDFGLRRAHGAEAGLFAARASYLAGFAGSATVLAGRQYGIPLYGTMAHSFVQAHKDEVTAFEHFALAQPDNVVLLIDTYDTEAAAHKVVKLAQTLKTKGIIVKGVRLDSGDLAQHAWNVRKILDEGGMREAKILASGNLDEYRLRDLAASGAPIDSFAVGTAMTTSSDAPSLDCAYKLQEYAGRPCRKRSEGKATWPGRKQVYRHGDGPEGRLAYDIVTTLEDRQEGRPLLQEVMKQGRRVGSPESLSEIRARAQRELASLPAPLQSLDEAPPFDVRISPTLQDLAKTVDERG</sequence>
<accession>A0AA86TFI6</accession>
<feature type="domain" description="Nicotinate phosphoribosyltransferase C-terminal" evidence="12">
    <location>
        <begin position="378"/>
        <end position="437"/>
    </location>
</feature>
<dbReference type="Pfam" id="PF04095">
    <property type="entry name" value="NAPRTase"/>
    <property type="match status" value="1"/>
</dbReference>
<name>A0AA86TFI6_9BACT</name>
<evidence type="ECO:0000256" key="6">
    <source>
        <dbReference type="ARBA" id="ARBA00022642"/>
    </source>
</evidence>
<dbReference type="PANTHER" id="PTHR11098:SF1">
    <property type="entry name" value="NICOTINATE PHOSPHORIBOSYLTRANSFERASE"/>
    <property type="match status" value="1"/>
</dbReference>
<dbReference type="InterPro" id="IPR007229">
    <property type="entry name" value="Nic_PRibTrfase-Fam"/>
</dbReference>
<reference evidence="13" key="1">
    <citation type="submission" date="2022-10" db="EMBL/GenBank/DDBJ databases">
        <authorList>
            <person name="Koch H."/>
        </authorList>
    </citation>
    <scope>NUCLEOTIDE SEQUENCE</scope>
    <source>
        <strain evidence="13">DNF</strain>
    </source>
</reference>
<dbReference type="GO" id="GO:0034355">
    <property type="term" value="P:NAD+ biosynthetic process via the salvage pathway"/>
    <property type="evidence" value="ECO:0007669"/>
    <property type="project" value="TreeGrafter"/>
</dbReference>
<dbReference type="KEGG" id="nti:DNFV4_04301"/>
<dbReference type="AlphaFoldDB" id="A0AA86TFI6"/>
<proteinExistence type="inferred from homology"/>
<evidence type="ECO:0000256" key="4">
    <source>
        <dbReference type="ARBA" id="ARBA00022553"/>
    </source>
</evidence>
<dbReference type="NCBIfam" id="NF006696">
    <property type="entry name" value="PRK09243.1-3"/>
    <property type="match status" value="1"/>
</dbReference>
<dbReference type="InterPro" id="IPR041619">
    <property type="entry name" value="NAPRTase_C"/>
</dbReference>
<evidence type="ECO:0000256" key="3">
    <source>
        <dbReference type="ARBA" id="ARBA00013236"/>
    </source>
</evidence>
<keyword evidence="14" id="KW-1185">Reference proteome</keyword>
<dbReference type="EC" id="6.3.4.21" evidence="3 9"/>
<evidence type="ECO:0000256" key="5">
    <source>
        <dbReference type="ARBA" id="ARBA00022598"/>
    </source>
</evidence>
<dbReference type="CDD" id="cd01570">
    <property type="entry name" value="NAPRTase_A"/>
    <property type="match status" value="1"/>
</dbReference>
<comment type="pathway">
    <text evidence="1 9">Cofactor biosynthesis; NAD(+) biosynthesis; nicotinate D-ribonucleotide from nicotinate: step 1/1.</text>
</comment>
<dbReference type="InterPro" id="IPR006405">
    <property type="entry name" value="Nic_PRibTrfase_pncB"/>
</dbReference>
<dbReference type="InterPro" id="IPR036068">
    <property type="entry name" value="Nicotinate_pribotase-like_C"/>
</dbReference>
<evidence type="ECO:0000256" key="7">
    <source>
        <dbReference type="ARBA" id="ARBA00022679"/>
    </source>
</evidence>
<dbReference type="Gene3D" id="3.20.20.70">
    <property type="entry name" value="Aldolase class I"/>
    <property type="match status" value="1"/>
</dbReference>
<dbReference type="InterPro" id="IPR041525">
    <property type="entry name" value="N/Namide_PRibTrfase"/>
</dbReference>
<dbReference type="NCBIfam" id="NF009131">
    <property type="entry name" value="PRK12484.1"/>
    <property type="match status" value="1"/>
</dbReference>
<dbReference type="RefSeq" id="WP_289271285.1">
    <property type="nucleotide sequence ID" value="NZ_OX365700.1"/>
</dbReference>
<dbReference type="SUPFAM" id="SSF54675">
    <property type="entry name" value="Nicotinate/Quinolinate PRTase N-terminal domain-like"/>
    <property type="match status" value="1"/>
</dbReference>
<organism evidence="13 14">
    <name type="scientific">Nitrospira tepida</name>
    <dbReference type="NCBI Taxonomy" id="2973512"/>
    <lineage>
        <taxon>Bacteria</taxon>
        <taxon>Pseudomonadati</taxon>
        <taxon>Nitrospirota</taxon>
        <taxon>Nitrospiria</taxon>
        <taxon>Nitrospirales</taxon>
        <taxon>Nitrospiraceae</taxon>
        <taxon>Nitrospira</taxon>
    </lineage>
</organism>
<protein>
    <recommendedName>
        <fullName evidence="3 9">Nicotinate phosphoribosyltransferase</fullName>
        <ecNumber evidence="3 9">6.3.4.21</ecNumber>
    </recommendedName>
</protein>
<comment type="catalytic activity">
    <reaction evidence="8 9">
        <text>5-phospho-alpha-D-ribose 1-diphosphate + nicotinate + ATP + H2O = nicotinate beta-D-ribonucleotide + ADP + phosphate + diphosphate</text>
        <dbReference type="Rhea" id="RHEA:36163"/>
        <dbReference type="ChEBI" id="CHEBI:15377"/>
        <dbReference type="ChEBI" id="CHEBI:30616"/>
        <dbReference type="ChEBI" id="CHEBI:32544"/>
        <dbReference type="ChEBI" id="CHEBI:33019"/>
        <dbReference type="ChEBI" id="CHEBI:43474"/>
        <dbReference type="ChEBI" id="CHEBI:57502"/>
        <dbReference type="ChEBI" id="CHEBI:58017"/>
        <dbReference type="ChEBI" id="CHEBI:456216"/>
        <dbReference type="EC" id="6.3.4.21"/>
    </reaction>
</comment>
<dbReference type="GO" id="GO:0005829">
    <property type="term" value="C:cytosol"/>
    <property type="evidence" value="ECO:0007669"/>
    <property type="project" value="TreeGrafter"/>
</dbReference>
<evidence type="ECO:0000313" key="13">
    <source>
        <dbReference type="EMBL" id="CAI4033859.1"/>
    </source>
</evidence>
<comment type="similarity">
    <text evidence="2 9">Belongs to the NAPRTase family.</text>
</comment>
<dbReference type="PANTHER" id="PTHR11098">
    <property type="entry name" value="NICOTINATE PHOSPHORIBOSYLTRANSFERASE"/>
    <property type="match status" value="1"/>
</dbReference>
<dbReference type="Gene3D" id="3.20.140.10">
    <property type="entry name" value="nicotinate phosphoribosyltransferase"/>
    <property type="match status" value="1"/>
</dbReference>
<evidence type="ECO:0000256" key="1">
    <source>
        <dbReference type="ARBA" id="ARBA00004952"/>
    </source>
</evidence>